<evidence type="ECO:0000313" key="1">
    <source>
        <dbReference type="EMBL" id="SHL60656.1"/>
    </source>
</evidence>
<dbReference type="Proteomes" id="UP000183947">
    <property type="component" value="Unassembled WGS sequence"/>
</dbReference>
<dbReference type="STRING" id="1121959.SAMN02746009_03063"/>
<reference evidence="2" key="1">
    <citation type="submission" date="2016-11" db="EMBL/GenBank/DDBJ databases">
        <authorList>
            <person name="Varghese N."/>
            <person name="Submissions S."/>
        </authorList>
    </citation>
    <scope>NUCLEOTIDE SEQUENCE [LARGE SCALE GENOMIC DNA]</scope>
    <source>
        <strain evidence="2">DSM 18569</strain>
    </source>
</reference>
<dbReference type="InterPro" id="IPR013783">
    <property type="entry name" value="Ig-like_fold"/>
</dbReference>
<dbReference type="InterPro" id="IPR026444">
    <property type="entry name" value="Secre_tail"/>
</dbReference>
<proteinExistence type="predicted"/>
<dbReference type="Gene3D" id="2.60.40.10">
    <property type="entry name" value="Immunoglobulins"/>
    <property type="match status" value="1"/>
</dbReference>
<keyword evidence="2" id="KW-1185">Reference proteome</keyword>
<accession>A0A1M7C0J0</accession>
<sequence>MGARQPIYGTGTAESITDCNLVLLCTSVFRADRASNQNLDDFATLTLPLLSVGYLPAGVKVQMAQRVPKNSRAGFVVGSSSVLSAVGTVTITTFDGATPKETLNVTNLATTVLGSGAPGRLEFVAKQEFTHIQIVATSLLNVGYSIRVYYAYGIDANVVETAKGVVSRFGTPVEGQNYSTEVVDNGVSVCVNSGVQNPANAVSSSLNDYATFNSVVGVSCPNSLKVKLEGAVPGGYYAGFVVGKQGLADISLLGGLRITTYLNGEPRESVTSIDALNVTLLPNGQYQISFPTERAFDEVQITRSGLLSALDGLEIYYGFGLEPSAFEDQTPIRSDFSSGAGQVTTSGNGTVLNPQNAANSNLTDYAEIRTAAVGVLTTTAVNINLNGSGQAGDAAGVVLNANAGLLNTQLLNAIAIRTYDSNNNLLETASGGSLLSQGLLGNGSTEVYFNTTRDFQRVEVEISSTLSLFDRTQILYAFAETRPTGFPLTITNPGPLPVELAAFGAKAAGQAVEVAWRTASETNNSHFIVERATQVKSEFKAVGRVEGSGNSQGRSYTFRDETAASTGVATLYYRLQQVDTNGKTSYSPIAVVTLNPMKAEVLAVYPNPAASSTSITVELAPIMDSAAGVLRIYDVQGMLLRQLPVTQPTMRLQGEPLPAGLYNVILTGKQGQKLGSQRLVVTGR</sequence>
<dbReference type="EMBL" id="FRAS01000017">
    <property type="protein sequence ID" value="SHL60656.1"/>
    <property type="molecule type" value="Genomic_DNA"/>
</dbReference>
<dbReference type="AlphaFoldDB" id="A0A1M7C0J0"/>
<organism evidence="1 2">
    <name type="scientific">Hymenobacter psychrotolerans DSM 18569</name>
    <dbReference type="NCBI Taxonomy" id="1121959"/>
    <lineage>
        <taxon>Bacteria</taxon>
        <taxon>Pseudomonadati</taxon>
        <taxon>Bacteroidota</taxon>
        <taxon>Cytophagia</taxon>
        <taxon>Cytophagales</taxon>
        <taxon>Hymenobacteraceae</taxon>
        <taxon>Hymenobacter</taxon>
    </lineage>
</organism>
<gene>
    <name evidence="1" type="ORF">SAMN02746009_03063</name>
</gene>
<evidence type="ECO:0000313" key="2">
    <source>
        <dbReference type="Proteomes" id="UP000183947"/>
    </source>
</evidence>
<name>A0A1M7C0J0_9BACT</name>
<protein>
    <submittedName>
        <fullName evidence="1">Por secretion system C-terminal sorting domain-containing protein</fullName>
    </submittedName>
</protein>
<dbReference type="NCBIfam" id="TIGR04183">
    <property type="entry name" value="Por_Secre_tail"/>
    <property type="match status" value="1"/>
</dbReference>